<dbReference type="STRING" id="555088.DealDRAFT_2757"/>
<evidence type="ECO:0000313" key="7">
    <source>
        <dbReference type="Proteomes" id="UP000006443"/>
    </source>
</evidence>
<dbReference type="InterPro" id="IPR002731">
    <property type="entry name" value="ATPase_BadF"/>
</dbReference>
<dbReference type="GO" id="GO:0051536">
    <property type="term" value="F:iron-sulfur cluster binding"/>
    <property type="evidence" value="ECO:0007669"/>
    <property type="project" value="UniProtKB-KW"/>
</dbReference>
<dbReference type="Proteomes" id="UP000006443">
    <property type="component" value="Unassembled WGS sequence"/>
</dbReference>
<dbReference type="GO" id="GO:0046872">
    <property type="term" value="F:metal ion binding"/>
    <property type="evidence" value="ECO:0007669"/>
    <property type="project" value="UniProtKB-KW"/>
</dbReference>
<dbReference type="OrthoDB" id="9778513at2"/>
<dbReference type="PANTHER" id="PTHR32329:SF7">
    <property type="entry name" value="ACTIVATOR OF 2-HYDROXYACYL-COA-HYDRATASE"/>
    <property type="match status" value="1"/>
</dbReference>
<dbReference type="RefSeq" id="WP_008518450.1">
    <property type="nucleotide sequence ID" value="NZ_ACJM01000018.1"/>
</dbReference>
<sequence>MDAYLGIDVGSVSTNMVIINEEGQVLANLYMRTQGQPIKAVQEGMRKVEEEIRGKNVEICGVGTTGSARTLTGVIVGADTVKNEITAHAVAASFMVPDVQTVLEIGGQDSKIILLRDGIVVDFAMNTVCAAGTGSFLDHQAERLNTPIEEFGSLALQSKGPVRIAGRCSVFAESDMIHKQQMGHSAPDIIAGLCDALVRNYLNNVGKGKEILSPVVFQGGVAANVGIRAAFEKALGVDIVIPEHYSVMGAVGAALLAKSTAKEKQKTDFRGFAVSEMDYQASSFECQSCPNLCEIVNISVDDEILARWGGRCGKWETLQKTG</sequence>
<dbReference type="Pfam" id="PF01869">
    <property type="entry name" value="BcrAD_BadFG"/>
    <property type="match status" value="1"/>
</dbReference>
<keyword evidence="7" id="KW-1185">Reference proteome</keyword>
<evidence type="ECO:0000256" key="2">
    <source>
        <dbReference type="ARBA" id="ARBA00022723"/>
    </source>
</evidence>
<keyword evidence="3" id="KW-0408">Iron</keyword>
<protein>
    <submittedName>
        <fullName evidence="6">CoA-substrate-specific enzyme activase</fullName>
    </submittedName>
</protein>
<dbReference type="Gene3D" id="3.30.420.40">
    <property type="match status" value="2"/>
</dbReference>
<organism evidence="6 7">
    <name type="scientific">Dethiobacter alkaliphilus AHT 1</name>
    <dbReference type="NCBI Taxonomy" id="555088"/>
    <lineage>
        <taxon>Bacteria</taxon>
        <taxon>Bacillati</taxon>
        <taxon>Bacillota</taxon>
        <taxon>Dethiobacteria</taxon>
        <taxon>Dethiobacterales</taxon>
        <taxon>Dethiobacteraceae</taxon>
        <taxon>Dethiobacter</taxon>
    </lineage>
</organism>
<dbReference type="InterPro" id="IPR043129">
    <property type="entry name" value="ATPase_NBD"/>
</dbReference>
<accession>C0GJV4</accession>
<dbReference type="CDD" id="cd24035">
    <property type="entry name" value="ASKHA_NBD_O66634-like_rpt2"/>
    <property type="match status" value="1"/>
</dbReference>
<dbReference type="AlphaFoldDB" id="C0GJV4"/>
<proteinExistence type="predicted"/>
<comment type="cofactor">
    <cofactor evidence="1">
        <name>[4Fe-4S] cluster</name>
        <dbReference type="ChEBI" id="CHEBI:49883"/>
    </cofactor>
</comment>
<evidence type="ECO:0000256" key="4">
    <source>
        <dbReference type="ARBA" id="ARBA00023014"/>
    </source>
</evidence>
<dbReference type="InterPro" id="IPR051805">
    <property type="entry name" value="Dehydratase_Activator_Redct"/>
</dbReference>
<dbReference type="SUPFAM" id="SSF53067">
    <property type="entry name" value="Actin-like ATPase domain"/>
    <property type="match status" value="1"/>
</dbReference>
<name>C0GJV4_DETAL</name>
<reference evidence="6 7" key="1">
    <citation type="submission" date="2009-02" db="EMBL/GenBank/DDBJ databases">
        <title>Sequencing of the draft genome and assembly of Dethiobacter alkaliphilus AHT 1.</title>
        <authorList>
            <consortium name="US DOE Joint Genome Institute (JGI-PGF)"/>
            <person name="Lucas S."/>
            <person name="Copeland A."/>
            <person name="Lapidus A."/>
            <person name="Glavina del Rio T."/>
            <person name="Dalin E."/>
            <person name="Tice H."/>
            <person name="Bruce D."/>
            <person name="Goodwin L."/>
            <person name="Pitluck S."/>
            <person name="Larimer F."/>
            <person name="Land M.L."/>
            <person name="Hauser L."/>
            <person name="Muyzer G."/>
        </authorList>
    </citation>
    <scope>NUCLEOTIDE SEQUENCE [LARGE SCALE GENOMIC DNA]</scope>
    <source>
        <strain evidence="6 7">AHT 1</strain>
    </source>
</reference>
<evidence type="ECO:0000259" key="5">
    <source>
        <dbReference type="Pfam" id="PF01869"/>
    </source>
</evidence>
<dbReference type="eggNOG" id="COG1924">
    <property type="taxonomic scope" value="Bacteria"/>
</dbReference>
<gene>
    <name evidence="6" type="ORF">DealDRAFT_2757</name>
</gene>
<dbReference type="PANTHER" id="PTHR32329">
    <property type="entry name" value="BIFUNCTIONAL PROTEIN [INCLUDES 2-HYDROXYACYL-COA DEHYDRATASE (N-TER) AND ITS ACTIVATOR DOMAIN (C_TERM)-RELATED"/>
    <property type="match status" value="1"/>
</dbReference>
<evidence type="ECO:0000313" key="6">
    <source>
        <dbReference type="EMBL" id="EEG76412.1"/>
    </source>
</evidence>
<dbReference type="NCBIfam" id="TIGR00241">
    <property type="entry name" value="CoA_E_activ"/>
    <property type="match status" value="1"/>
</dbReference>
<feature type="domain" description="ATPase BadF/BadG/BcrA/BcrD type" evidence="5">
    <location>
        <begin position="5"/>
        <end position="257"/>
    </location>
</feature>
<dbReference type="InterPro" id="IPR008275">
    <property type="entry name" value="CoA_E_activase_dom"/>
</dbReference>
<evidence type="ECO:0000256" key="1">
    <source>
        <dbReference type="ARBA" id="ARBA00001966"/>
    </source>
</evidence>
<keyword evidence="4" id="KW-0411">Iron-sulfur</keyword>
<evidence type="ECO:0000256" key="3">
    <source>
        <dbReference type="ARBA" id="ARBA00023004"/>
    </source>
</evidence>
<dbReference type="EMBL" id="ACJM01000018">
    <property type="protein sequence ID" value="EEG76412.1"/>
    <property type="molecule type" value="Genomic_DNA"/>
</dbReference>
<keyword evidence="2" id="KW-0479">Metal-binding</keyword>
<comment type="caution">
    <text evidence="6">The sequence shown here is derived from an EMBL/GenBank/DDBJ whole genome shotgun (WGS) entry which is preliminary data.</text>
</comment>